<evidence type="ECO:0000256" key="7">
    <source>
        <dbReference type="ARBA" id="ARBA00022741"/>
    </source>
</evidence>
<keyword evidence="6" id="KW-0479">Metal-binding</keyword>
<dbReference type="SUPFAM" id="SSF52540">
    <property type="entry name" value="P-loop containing nucleoside triphosphate hydrolases"/>
    <property type="match status" value="1"/>
</dbReference>
<evidence type="ECO:0000256" key="1">
    <source>
        <dbReference type="ARBA" id="ARBA00004496"/>
    </source>
</evidence>
<gene>
    <name evidence="11" type="primary">tsaE</name>
    <name evidence="11" type="ORF">EOI86_12325</name>
</gene>
<evidence type="ECO:0000256" key="10">
    <source>
        <dbReference type="ARBA" id="ARBA00032441"/>
    </source>
</evidence>
<keyword evidence="12" id="KW-1185">Reference proteome</keyword>
<dbReference type="NCBIfam" id="TIGR00150">
    <property type="entry name" value="T6A_YjeE"/>
    <property type="match status" value="1"/>
</dbReference>
<dbReference type="OrthoDB" id="9800307at2"/>
<sequence length="168" mass="18040">MTHASTAEGEDHVVTLALPDEAATRALGARLAPVLRPGDILALWGDLGAGKSTLARGLIQAAMGEEIEVPSPTFTLVQIYDLPEYELWHMDLYRLDDPEDVFELGVEDAFAEAASVIEWPDRMGAYLPLHRLDVRIEQEGAGRTATLSAPPGAWHGRLADAGLGEGSV</sequence>
<name>A0A437QNB8_9PROT</name>
<comment type="subcellular location">
    <subcellularLocation>
        <location evidence="1">Cytoplasm</location>
    </subcellularLocation>
</comment>
<keyword evidence="11" id="KW-0808">Transferase</keyword>
<dbReference type="GO" id="GO:0046872">
    <property type="term" value="F:metal ion binding"/>
    <property type="evidence" value="ECO:0007669"/>
    <property type="project" value="UniProtKB-KW"/>
</dbReference>
<evidence type="ECO:0000256" key="6">
    <source>
        <dbReference type="ARBA" id="ARBA00022723"/>
    </source>
</evidence>
<dbReference type="GO" id="GO:0016740">
    <property type="term" value="F:transferase activity"/>
    <property type="evidence" value="ECO:0007669"/>
    <property type="project" value="UniProtKB-KW"/>
</dbReference>
<comment type="similarity">
    <text evidence="2">Belongs to the TsaE family.</text>
</comment>
<dbReference type="PANTHER" id="PTHR33540">
    <property type="entry name" value="TRNA THREONYLCARBAMOYLADENOSINE BIOSYNTHESIS PROTEIN TSAE"/>
    <property type="match status" value="1"/>
</dbReference>
<dbReference type="GO" id="GO:0005737">
    <property type="term" value="C:cytoplasm"/>
    <property type="evidence" value="ECO:0007669"/>
    <property type="project" value="UniProtKB-SubCell"/>
</dbReference>
<comment type="caution">
    <text evidence="11">The sequence shown here is derived from an EMBL/GenBank/DDBJ whole genome shotgun (WGS) entry which is preliminary data.</text>
</comment>
<organism evidence="11 12">
    <name type="scientific">Hwanghaeella grinnelliae</name>
    <dbReference type="NCBI Taxonomy" id="2500179"/>
    <lineage>
        <taxon>Bacteria</taxon>
        <taxon>Pseudomonadati</taxon>
        <taxon>Pseudomonadota</taxon>
        <taxon>Alphaproteobacteria</taxon>
        <taxon>Rhodospirillales</taxon>
        <taxon>Rhodospirillaceae</taxon>
        <taxon>Hwanghaeella</taxon>
    </lineage>
</organism>
<dbReference type="InterPro" id="IPR003442">
    <property type="entry name" value="T6A_TsaE"/>
</dbReference>
<dbReference type="PANTHER" id="PTHR33540:SF2">
    <property type="entry name" value="TRNA THREONYLCARBAMOYLADENOSINE BIOSYNTHESIS PROTEIN TSAE"/>
    <property type="match status" value="1"/>
</dbReference>
<evidence type="ECO:0000256" key="3">
    <source>
        <dbReference type="ARBA" id="ARBA00019010"/>
    </source>
</evidence>
<dbReference type="GO" id="GO:0005524">
    <property type="term" value="F:ATP binding"/>
    <property type="evidence" value="ECO:0007669"/>
    <property type="project" value="UniProtKB-KW"/>
</dbReference>
<dbReference type="AlphaFoldDB" id="A0A437QNB8"/>
<dbReference type="Gene3D" id="3.40.50.300">
    <property type="entry name" value="P-loop containing nucleotide triphosphate hydrolases"/>
    <property type="match status" value="1"/>
</dbReference>
<evidence type="ECO:0000256" key="4">
    <source>
        <dbReference type="ARBA" id="ARBA00022490"/>
    </source>
</evidence>
<accession>A0A437QNB8</accession>
<keyword evidence="8" id="KW-0067">ATP-binding</keyword>
<keyword evidence="4" id="KW-0963">Cytoplasm</keyword>
<dbReference type="Pfam" id="PF02367">
    <property type="entry name" value="TsaE"/>
    <property type="match status" value="1"/>
</dbReference>
<evidence type="ECO:0000256" key="8">
    <source>
        <dbReference type="ARBA" id="ARBA00022840"/>
    </source>
</evidence>
<protein>
    <recommendedName>
        <fullName evidence="3">tRNA threonylcarbamoyladenosine biosynthesis protein TsaE</fullName>
    </recommendedName>
    <alternativeName>
        <fullName evidence="10">t(6)A37 threonylcarbamoyladenosine biosynthesis protein TsaE</fullName>
    </alternativeName>
</protein>
<dbReference type="Proteomes" id="UP000287447">
    <property type="component" value="Unassembled WGS sequence"/>
</dbReference>
<evidence type="ECO:0000313" key="12">
    <source>
        <dbReference type="Proteomes" id="UP000287447"/>
    </source>
</evidence>
<keyword evidence="9" id="KW-0460">Magnesium</keyword>
<dbReference type="RefSeq" id="WP_127765500.1">
    <property type="nucleotide sequence ID" value="NZ_SADE01000002.1"/>
</dbReference>
<dbReference type="InterPro" id="IPR027417">
    <property type="entry name" value="P-loop_NTPase"/>
</dbReference>
<keyword evidence="5" id="KW-0819">tRNA processing</keyword>
<evidence type="ECO:0000313" key="11">
    <source>
        <dbReference type="EMBL" id="RVU36023.1"/>
    </source>
</evidence>
<evidence type="ECO:0000256" key="2">
    <source>
        <dbReference type="ARBA" id="ARBA00007599"/>
    </source>
</evidence>
<dbReference type="EMBL" id="SADE01000002">
    <property type="protein sequence ID" value="RVU36023.1"/>
    <property type="molecule type" value="Genomic_DNA"/>
</dbReference>
<proteinExistence type="inferred from homology"/>
<keyword evidence="7" id="KW-0547">Nucleotide-binding</keyword>
<reference evidence="12" key="1">
    <citation type="submission" date="2019-01" db="EMBL/GenBank/DDBJ databases">
        <title>Gri0909 isolated from a small marine red alga.</title>
        <authorList>
            <person name="Kim J."/>
            <person name="Jeong S.E."/>
            <person name="Jeon C.O."/>
        </authorList>
    </citation>
    <scope>NUCLEOTIDE SEQUENCE [LARGE SCALE GENOMIC DNA]</scope>
    <source>
        <strain evidence="12">Gri0909</strain>
    </source>
</reference>
<evidence type="ECO:0000256" key="5">
    <source>
        <dbReference type="ARBA" id="ARBA00022694"/>
    </source>
</evidence>
<evidence type="ECO:0000256" key="9">
    <source>
        <dbReference type="ARBA" id="ARBA00022842"/>
    </source>
</evidence>
<dbReference type="GO" id="GO:0002949">
    <property type="term" value="P:tRNA threonylcarbamoyladenosine modification"/>
    <property type="evidence" value="ECO:0007669"/>
    <property type="project" value="InterPro"/>
</dbReference>